<dbReference type="OMA" id="VANCCIA"/>
<evidence type="ECO:0000256" key="11">
    <source>
        <dbReference type="ARBA" id="ARBA00023136"/>
    </source>
</evidence>
<keyword evidence="11 16" id="KW-0472">Membrane</keyword>
<dbReference type="PANTHER" id="PTHR12989">
    <property type="entry name" value="ALPHA-1,2-GLUCOSYLTRANSFERASE ALG10"/>
    <property type="match status" value="1"/>
</dbReference>
<dbReference type="InParanoid" id="A0A084QI54"/>
<feature type="transmembrane region" description="Helical" evidence="16">
    <location>
        <begin position="336"/>
        <end position="359"/>
    </location>
</feature>
<keyword evidence="18" id="KW-1185">Reference proteome</keyword>
<dbReference type="FunCoup" id="A0A084QI54">
    <property type="interactions" value="661"/>
</dbReference>
<evidence type="ECO:0000256" key="10">
    <source>
        <dbReference type="ARBA" id="ARBA00022989"/>
    </source>
</evidence>
<dbReference type="OrthoDB" id="4769at2759"/>
<sequence>MASEANIVVRQTPFRAAEFKSAYGPKYNFQPHYHGLSSTNFLRLGLKSAAFAGALGAGALLFASGIPRIQQDILMKLPFLAGYYVKEVHPADNVSWPFPLSADARDVANCCIAFLNNWRMGSNSRLCQRSDAAPDTWVSFATSSPPGIFDHPTTHLPPAKMDKSPIESPSRPTPIALPLAILAFIWAFSSRSGAAARWVVPFPCLLAVATSYWRSVVSELVPEPYLDEFFHIPQAQKYCQGSFEEWDDKITTPPGLYILSIILPGVVRKGQDGSIGCDVGSLRAVNVAGLLLLTYLALQCRQQIEARLHDRLPPGQAPIRSQYAAHTALNIALFPLLFFFSGLYYTDVLSTVAVVAAFLNHLSRLGHETAPLASDLATILLGLMSLLMRQTNVFWAVIFLGGLEAVHAVKSLRPQPTDRPVLKSLWEQLKFSAWRYSLGEVHDPPLNLAWPDDMILVAISLIIAGVCNLGRVLRQVWPYLAVLTAFISFVAWNGSVVLGDKSNHVATIHLAQMLYVWPFFAFFSLPVIAPSIIPVAAVFLQSLGVGSGPTKRPTADASPSGRDTNPTKNESVSSKSTPRPLTAVNFVLKSKMIIWPAYLILTVVLSLAIVKYNTIVHPFTLADNRHYMFYVFRYTIRRGGLIRFLLVLPYTVSRWMVWAALAGSLSTSPATSPVVPRVLSVSRFINYPVWMPSDIDSRQTTLSVPDKDASSQTRETSGQAIGRTMANDPLSYSEEPVPTSTALVFLLATTLSLITAPLVEPRYFIIPWVIWRLLLPAWRLPLSGREAGSQQGGLMKHIQNYDLRLVAETAWFILINVVTGYIFLYRPYVWRAEDGSILDDGRYQRFMW</sequence>
<feature type="transmembrane region" description="Helical" evidence="16">
    <location>
        <begin position="592"/>
        <end position="610"/>
    </location>
</feature>
<feature type="transmembrane region" description="Helical" evidence="16">
    <location>
        <begin position="479"/>
        <end position="498"/>
    </location>
</feature>
<keyword evidence="7" id="KW-0808">Transferase</keyword>
<dbReference type="EC" id="2.4.1.256" evidence="4"/>
<feature type="compositionally biased region" description="Polar residues" evidence="15">
    <location>
        <begin position="561"/>
        <end position="577"/>
    </location>
</feature>
<name>A0A084QI54_STAC4</name>
<comment type="catalytic activity">
    <reaction evidence="14">
        <text>an alpha-D-Glc-(1-&gt;3)-alpha-D-Glc-(1-&gt;3)-alpha-D-Man-(1-&gt;2)-alpha-D-Man-(1-&gt;2)-alpha-D-Man-(1-&gt;3)-[alpha-D-Man-(1-&gt;2)-alpha-D-Man-(1-&gt;3)-[alpha-D-Man-(1-&gt;2)-alpha-D-Man-(1-&gt;6)]-alpha-D-Man-(1-&gt;6)]-beta-D-Man-(1-&gt;4)-beta-D-GlcNAc-(1-&gt;4)-alpha-D-GlcNAc-diphospho-di-trans,poly-cis-dolichol + a di-trans,poly-cis-dolichyl beta-D-glucosyl phosphate = a alpha-D-Glc-(1-&gt;2)-alpha-D-Glc-(1-&gt;3)-alpha-D-Glc-(1-&gt;3)-alpha-D-Man-(1-&gt;2)-alpha-D-Man-(1-&gt;2)-alpha-D-Man-(1-&gt;3)-[alpha-D-Man-(1-&gt;2)-alpha-D-Man-(1-&gt;3)-[alpha-D-Man-(1-&gt;2)-alpha-D-Man-(1-&gt;6)]-alpha-D-Man-(1-&gt;6)]-beta-D-Man-(1-&gt;4)-beta-D-GlcNAc-(1-&gt;4)-alpha-D-GlcNAc-diphospho-di-trans,poly-cis-dolichol + a di-trans,poly-cis-dolichyl phosphate + H(+)</text>
        <dbReference type="Rhea" id="RHEA:29543"/>
        <dbReference type="Rhea" id="RHEA-COMP:19498"/>
        <dbReference type="Rhea" id="RHEA-COMP:19502"/>
        <dbReference type="Rhea" id="RHEA-COMP:19512"/>
        <dbReference type="Rhea" id="RHEA-COMP:19522"/>
        <dbReference type="ChEBI" id="CHEBI:15378"/>
        <dbReference type="ChEBI" id="CHEBI:57525"/>
        <dbReference type="ChEBI" id="CHEBI:57683"/>
        <dbReference type="ChEBI" id="CHEBI:132522"/>
        <dbReference type="ChEBI" id="CHEBI:132523"/>
        <dbReference type="EC" id="2.4.1.256"/>
    </reaction>
    <physiologicalReaction direction="left-to-right" evidence="14">
        <dbReference type="Rhea" id="RHEA:29544"/>
    </physiologicalReaction>
</comment>
<dbReference type="Proteomes" id="UP000028524">
    <property type="component" value="Unassembled WGS sequence"/>
</dbReference>
<dbReference type="GO" id="GO:0006122">
    <property type="term" value="P:mitochondrial electron transport, ubiquinol to cytochrome c"/>
    <property type="evidence" value="ECO:0007669"/>
    <property type="project" value="InterPro"/>
</dbReference>
<dbReference type="GO" id="GO:0005789">
    <property type="term" value="C:endoplasmic reticulum membrane"/>
    <property type="evidence" value="ECO:0007669"/>
    <property type="project" value="UniProtKB-SubCell"/>
</dbReference>
<evidence type="ECO:0000256" key="13">
    <source>
        <dbReference type="ARBA" id="ARBA00044727"/>
    </source>
</evidence>
<organism evidence="17 18">
    <name type="scientific">Stachybotrys chlorohalonatus (strain IBT 40285)</name>
    <dbReference type="NCBI Taxonomy" id="1283841"/>
    <lineage>
        <taxon>Eukaryota</taxon>
        <taxon>Fungi</taxon>
        <taxon>Dikarya</taxon>
        <taxon>Ascomycota</taxon>
        <taxon>Pezizomycotina</taxon>
        <taxon>Sordariomycetes</taxon>
        <taxon>Hypocreomycetidae</taxon>
        <taxon>Hypocreales</taxon>
        <taxon>Stachybotryaceae</taxon>
        <taxon>Stachybotrys</taxon>
    </lineage>
</organism>
<keyword evidence="8 16" id="KW-0812">Transmembrane</keyword>
<evidence type="ECO:0000256" key="5">
    <source>
        <dbReference type="ARBA" id="ARBA00018512"/>
    </source>
</evidence>
<dbReference type="EMBL" id="KL660733">
    <property type="protein sequence ID" value="KFA63639.1"/>
    <property type="molecule type" value="Genomic_DNA"/>
</dbReference>
<dbReference type="PANTHER" id="PTHR12989:SF10">
    <property type="entry name" value="DOL-P-GLC:GLC(2)MAN(9)GLCNAC(2)-PP-DOL ALPHA-1,2-GLUCOSYLTRANSFERASE-RELATED"/>
    <property type="match status" value="1"/>
</dbReference>
<evidence type="ECO:0000256" key="9">
    <source>
        <dbReference type="ARBA" id="ARBA00022824"/>
    </source>
</evidence>
<evidence type="ECO:0000256" key="15">
    <source>
        <dbReference type="SAM" id="MobiDB-lite"/>
    </source>
</evidence>
<evidence type="ECO:0000313" key="17">
    <source>
        <dbReference type="EMBL" id="KFA63639.1"/>
    </source>
</evidence>
<feature type="transmembrane region" description="Helical" evidence="16">
    <location>
        <begin position="454"/>
        <end position="473"/>
    </location>
</feature>
<evidence type="ECO:0000256" key="1">
    <source>
        <dbReference type="ARBA" id="ARBA00004477"/>
    </source>
</evidence>
<evidence type="ECO:0000256" key="14">
    <source>
        <dbReference type="ARBA" id="ARBA00048064"/>
    </source>
</evidence>
<evidence type="ECO:0000256" key="16">
    <source>
        <dbReference type="SAM" id="Phobius"/>
    </source>
</evidence>
<evidence type="ECO:0000256" key="7">
    <source>
        <dbReference type="ARBA" id="ARBA00022679"/>
    </source>
</evidence>
<comment type="similarity">
    <text evidence="3">Belongs to the ALG10 glucosyltransferase family.</text>
</comment>
<protein>
    <recommendedName>
        <fullName evidence="5">Dol-P-Glc:Glc(2)Man(9)GlcNAc(2)-PP-Dol alpha-1,2-glucosyltransferase</fullName>
        <ecNumber evidence="4">2.4.1.256</ecNumber>
    </recommendedName>
    <alternativeName>
        <fullName evidence="12">Asparagine-linked glycosylation protein 10</fullName>
    </alternativeName>
</protein>
<dbReference type="GO" id="GO:0006488">
    <property type="term" value="P:dolichol-linked oligosaccharide biosynthetic process"/>
    <property type="evidence" value="ECO:0007669"/>
    <property type="project" value="InterPro"/>
</dbReference>
<evidence type="ECO:0000256" key="8">
    <source>
        <dbReference type="ARBA" id="ARBA00022692"/>
    </source>
</evidence>
<evidence type="ECO:0000256" key="2">
    <source>
        <dbReference type="ARBA" id="ARBA00004922"/>
    </source>
</evidence>
<feature type="transmembrane region" description="Helical" evidence="16">
    <location>
        <begin position="519"/>
        <end position="540"/>
    </location>
</feature>
<dbReference type="Pfam" id="PF04922">
    <property type="entry name" value="DIE2_ALG10"/>
    <property type="match status" value="1"/>
</dbReference>
<feature type="transmembrane region" description="Helical" evidence="16">
    <location>
        <begin position="741"/>
        <end position="759"/>
    </location>
</feature>
<dbReference type="InterPro" id="IPR019182">
    <property type="entry name" value="Cytochrome_b-c1_su10_fun"/>
</dbReference>
<feature type="region of interest" description="Disordered" evidence="15">
    <location>
        <begin position="547"/>
        <end position="577"/>
    </location>
</feature>
<dbReference type="GO" id="GO:0106073">
    <property type="term" value="F:dolichyl pyrophosphate Glc2Man9GlcNAc2 alpha-1,2-glucosyltransferase activity"/>
    <property type="evidence" value="ECO:0007669"/>
    <property type="project" value="UniProtKB-EC"/>
</dbReference>
<comment type="function">
    <text evidence="13">Dol-P-Glc:Glc(2)Man(9)GlcNAc(2)-PP-Dol alpha-1,2-glucosyltransferase that operates in the biosynthetic pathway of dolichol-linked oligosaccharides, the glycan precursors employed in protein asparagine (N)-glycosylation. The assembly of dolichol-linked oligosaccharides begins on the cytosolic side of the endoplasmic reticulum membrane and finishes in its lumen. The sequential addition of sugars to dolichol pyrophosphate produces dolichol-linked oligosaccharides containing fourteen sugars, including two GlcNAcs, nine mannoses and three glucoses. Once assembled, the oligosaccharide is transferred from the lipid to nascent proteins by oligosaccharyltransferases. In the lumen of the endoplasmic reticulum, adds the third and last glucose residue from dolichyl phosphate glucose (Dol-P-Glc) onto the lipid-linked oligosaccharide intermediate Glc(2)Man(9)GlcNAc(2)-PP-Dol to produce Glc(3)Man(9)GlcNAc(2)-PP-Dol.</text>
</comment>
<comment type="subcellular location">
    <subcellularLocation>
        <location evidence="1">Endoplasmic reticulum membrane</location>
        <topology evidence="1">Multi-pass membrane protein</topology>
    </subcellularLocation>
</comment>
<evidence type="ECO:0000313" key="18">
    <source>
        <dbReference type="Proteomes" id="UP000028524"/>
    </source>
</evidence>
<dbReference type="Pfam" id="PF09796">
    <property type="entry name" value="QCR10"/>
    <property type="match status" value="1"/>
</dbReference>
<evidence type="ECO:0000256" key="6">
    <source>
        <dbReference type="ARBA" id="ARBA00022676"/>
    </source>
</evidence>
<feature type="compositionally biased region" description="Polar residues" evidence="15">
    <location>
        <begin position="710"/>
        <end position="719"/>
    </location>
</feature>
<dbReference type="STRING" id="1283841.A0A084QI54"/>
<dbReference type="UniPathway" id="UPA00378"/>
<accession>A0A084QI54</accession>
<dbReference type="HOGENOM" id="CLU_017053_0_0_1"/>
<feature type="region of interest" description="Disordered" evidence="15">
    <location>
        <begin position="700"/>
        <end position="720"/>
    </location>
</feature>
<gene>
    <name evidence="17" type="ORF">S40285_03159</name>
</gene>
<evidence type="ECO:0000256" key="4">
    <source>
        <dbReference type="ARBA" id="ARBA00011967"/>
    </source>
</evidence>
<feature type="transmembrane region" description="Helical" evidence="16">
    <location>
        <begin position="48"/>
        <end position="66"/>
    </location>
</feature>
<evidence type="ECO:0000256" key="3">
    <source>
        <dbReference type="ARBA" id="ARBA00010600"/>
    </source>
</evidence>
<reference evidence="17 18" key="1">
    <citation type="journal article" date="2014" name="BMC Genomics">
        <title>Comparative genome sequencing reveals chemotype-specific gene clusters in the toxigenic black mold Stachybotrys.</title>
        <authorList>
            <person name="Semeiks J."/>
            <person name="Borek D."/>
            <person name="Otwinowski Z."/>
            <person name="Grishin N.V."/>
        </authorList>
    </citation>
    <scope>NUCLEOTIDE SEQUENCE [LARGE SCALE GENOMIC DNA]</scope>
    <source>
        <strain evidence="17 18">IBT 40285</strain>
    </source>
</reference>
<keyword evidence="9" id="KW-0256">Endoplasmic reticulum</keyword>
<dbReference type="InterPro" id="IPR016900">
    <property type="entry name" value="Alg10"/>
</dbReference>
<dbReference type="AlphaFoldDB" id="A0A084QI54"/>
<keyword evidence="10 16" id="KW-1133">Transmembrane helix</keyword>
<comment type="pathway">
    <text evidence="2">Protein modification; protein glycosylation.</text>
</comment>
<evidence type="ECO:0000256" key="12">
    <source>
        <dbReference type="ARBA" id="ARBA00032069"/>
    </source>
</evidence>
<proteinExistence type="inferred from homology"/>
<feature type="transmembrane region" description="Helical" evidence="16">
    <location>
        <begin position="803"/>
        <end position="824"/>
    </location>
</feature>
<dbReference type="GO" id="GO:0005739">
    <property type="term" value="C:mitochondrion"/>
    <property type="evidence" value="ECO:0007669"/>
    <property type="project" value="GOC"/>
</dbReference>
<keyword evidence="6" id="KW-0328">Glycosyltransferase</keyword>